<name>A0AB74U3B5_9LACT</name>
<gene>
    <name evidence="2" type="ORF">VUQ07_01725</name>
    <name evidence="1" type="ORF">VUQ07_05950</name>
</gene>
<proteinExistence type="predicted"/>
<dbReference type="AlphaFoldDB" id="A0AB74U3B5"/>
<evidence type="ECO:0000313" key="2">
    <source>
        <dbReference type="EMBL" id="XBC51824.1"/>
    </source>
</evidence>
<evidence type="ECO:0000313" key="1">
    <source>
        <dbReference type="EMBL" id="XBC50810.1"/>
    </source>
</evidence>
<reference evidence="1" key="1">
    <citation type="submission" date="2023-12" db="EMBL/GenBank/DDBJ databases">
        <title>Dolosigranulum savutii sp. nov. isolated from human upper respiratory samples collected in Botswana.</title>
        <authorList>
            <person name="Kelly M.S."/>
        </authorList>
    </citation>
    <scope>NUCLEOTIDE SEQUENCE</scope>
    <source>
        <strain evidence="1">MSK211</strain>
    </source>
</reference>
<sequence length="98" mass="11170">MNKQTVNVQHGEFLKLSVRIENIIHLLELMNAGIDGMSGVQRTIKGREGLFMAYHAMSKFNKSSYEVIEDMMHELRTISDQLTDYDIQAEENGGGQHE</sequence>
<protein>
    <submittedName>
        <fullName evidence="1">Uncharacterized protein</fullName>
    </submittedName>
</protein>
<dbReference type="EMBL" id="CP142436">
    <property type="protein sequence ID" value="XBC51824.1"/>
    <property type="molecule type" value="Genomic_DNA"/>
</dbReference>
<dbReference type="RefSeq" id="WP_347299013.1">
    <property type="nucleotide sequence ID" value="NZ_CP142436.1"/>
</dbReference>
<organism evidence="1">
    <name type="scientific">Dolosigranulum savutiense</name>
    <dbReference type="NCBI Taxonomy" id="3110288"/>
    <lineage>
        <taxon>Bacteria</taxon>
        <taxon>Bacillati</taxon>
        <taxon>Bacillota</taxon>
        <taxon>Bacilli</taxon>
        <taxon>Lactobacillales</taxon>
        <taxon>Carnobacteriaceae</taxon>
        <taxon>Dolosigranulum</taxon>
    </lineage>
</organism>
<dbReference type="EMBL" id="CP142436">
    <property type="protein sequence ID" value="XBC50810.1"/>
    <property type="molecule type" value="Genomic_DNA"/>
</dbReference>
<accession>A0AB74U3B5</accession>